<accession>A0A834XF35</accession>
<comment type="caution">
    <text evidence="1">The sequence shown here is derived from an EMBL/GenBank/DDBJ whole genome shotgun (WGS) entry which is preliminary data.</text>
</comment>
<name>A0A834XF35_9FABA</name>
<gene>
    <name evidence="1" type="ORF">G2W53_001190</name>
</gene>
<reference evidence="1" key="1">
    <citation type="submission" date="2020-09" db="EMBL/GenBank/DDBJ databases">
        <title>Genome-Enabled Discovery of Anthraquinone Biosynthesis in Senna tora.</title>
        <authorList>
            <person name="Kang S.-H."/>
            <person name="Pandey R.P."/>
            <person name="Lee C.-M."/>
            <person name="Sim J.-S."/>
            <person name="Jeong J.-T."/>
            <person name="Choi B.-S."/>
            <person name="Jung M."/>
            <person name="Ginzburg D."/>
            <person name="Zhao K."/>
            <person name="Won S.Y."/>
            <person name="Oh T.-J."/>
            <person name="Yu Y."/>
            <person name="Kim N.-H."/>
            <person name="Lee O.R."/>
            <person name="Lee T.-H."/>
            <person name="Bashyal P."/>
            <person name="Kim T.-S."/>
            <person name="Lee W.-H."/>
            <person name="Kawkins C."/>
            <person name="Kim C.-K."/>
            <person name="Kim J.S."/>
            <person name="Ahn B.O."/>
            <person name="Rhee S.Y."/>
            <person name="Sohng J.K."/>
        </authorList>
    </citation>
    <scope>NUCLEOTIDE SEQUENCE</scope>
    <source>
        <tissue evidence="1">Leaf</tissue>
    </source>
</reference>
<protein>
    <submittedName>
        <fullName evidence="1">Uncharacterized protein</fullName>
    </submittedName>
</protein>
<proteinExistence type="predicted"/>
<keyword evidence="2" id="KW-1185">Reference proteome</keyword>
<evidence type="ECO:0000313" key="1">
    <source>
        <dbReference type="EMBL" id="KAF7844285.1"/>
    </source>
</evidence>
<sequence length="23" mass="2502">MDPGSLGANLAKNGVPRRMSWML</sequence>
<dbReference type="EMBL" id="JAAIUW010000001">
    <property type="protein sequence ID" value="KAF7844285.1"/>
    <property type="molecule type" value="Genomic_DNA"/>
</dbReference>
<evidence type="ECO:0000313" key="2">
    <source>
        <dbReference type="Proteomes" id="UP000634136"/>
    </source>
</evidence>
<dbReference type="AlphaFoldDB" id="A0A834XF35"/>
<dbReference type="Proteomes" id="UP000634136">
    <property type="component" value="Unassembled WGS sequence"/>
</dbReference>
<organism evidence="1 2">
    <name type="scientific">Senna tora</name>
    <dbReference type="NCBI Taxonomy" id="362788"/>
    <lineage>
        <taxon>Eukaryota</taxon>
        <taxon>Viridiplantae</taxon>
        <taxon>Streptophyta</taxon>
        <taxon>Embryophyta</taxon>
        <taxon>Tracheophyta</taxon>
        <taxon>Spermatophyta</taxon>
        <taxon>Magnoliopsida</taxon>
        <taxon>eudicotyledons</taxon>
        <taxon>Gunneridae</taxon>
        <taxon>Pentapetalae</taxon>
        <taxon>rosids</taxon>
        <taxon>fabids</taxon>
        <taxon>Fabales</taxon>
        <taxon>Fabaceae</taxon>
        <taxon>Caesalpinioideae</taxon>
        <taxon>Cassia clade</taxon>
        <taxon>Senna</taxon>
    </lineage>
</organism>